<dbReference type="Gene3D" id="3.30.360.10">
    <property type="entry name" value="Dihydrodipicolinate Reductase, domain 2"/>
    <property type="match status" value="1"/>
</dbReference>
<dbReference type="STRING" id="947013.SAMN04488109_3533"/>
<keyword evidence="4" id="KW-0520">NAD</keyword>
<feature type="domain" description="Gfo/Idh/MocA-like oxidoreductase N-terminal" evidence="6">
    <location>
        <begin position="39"/>
        <end position="160"/>
    </location>
</feature>
<name>A0A1M5RRQ4_9BACT</name>
<evidence type="ECO:0000313" key="8">
    <source>
        <dbReference type="EMBL" id="SHH28788.1"/>
    </source>
</evidence>
<keyword evidence="5" id="KW-0326">Glycosidase</keyword>
<dbReference type="InterPro" id="IPR049303">
    <property type="entry name" value="Glyco_hydro_109_C"/>
</dbReference>
<evidence type="ECO:0000259" key="6">
    <source>
        <dbReference type="Pfam" id="PF01408"/>
    </source>
</evidence>
<dbReference type="EMBL" id="FQWQ01000002">
    <property type="protein sequence ID" value="SHH28788.1"/>
    <property type="molecule type" value="Genomic_DNA"/>
</dbReference>
<dbReference type="AlphaFoldDB" id="A0A1M5RRQ4"/>
<protein>
    <submittedName>
        <fullName evidence="8">Predicted dehydrogenase</fullName>
    </submittedName>
</protein>
<keyword evidence="3" id="KW-0378">Hydrolase</keyword>
<dbReference type="InterPro" id="IPR036291">
    <property type="entry name" value="NAD(P)-bd_dom_sf"/>
</dbReference>
<evidence type="ECO:0000259" key="7">
    <source>
        <dbReference type="Pfam" id="PF21252"/>
    </source>
</evidence>
<sequence length="460" mass="51876">MMTVDRRRFIKQTLMAGAALTLSAADLKAYAEEKRTKVRLGFIAVGLRGQTHLSEMLKRNDVEIIAMADPDKQMMAMAQALVAKYNKKAPVEYTNGPNDYKNLLKRDDIDAVFVASPWDWHLPHGVDAMNAGKIVAMEVCGGMKLQDSWDFVNAYEKTKVPLMALENVCYRRDIMAVFNMVKKGLFGEMLHVQGGYEHDLREVLFNGGAPHTEGVEFGAKGFSEAKWRTLQHQARNGELYPTHGLGPVANMIDINRGNRLTRLSSIATKSRGLHRFIVNNPKGGPNHPNAKATFKLGDIVTTQIQTANEETILLTHDTSSPRPYNLGFRVQGTNGIWQDYSSGEPESGFIHFEDKSPHHEWENPKKYMEEYDHPLWKKYETNAADSGHGGMDFFVDNAFIECIKRDIPFPLDVYDLATWYAITPLSEKSIAEKGQVQDIPDFTKGAWKTRKPVFGLESEY</sequence>
<keyword evidence="9" id="KW-1185">Reference proteome</keyword>
<dbReference type="Pfam" id="PF01408">
    <property type="entry name" value="GFO_IDH_MocA"/>
    <property type="match status" value="1"/>
</dbReference>
<dbReference type="RefSeq" id="WP_221408736.1">
    <property type="nucleotide sequence ID" value="NZ_FQWQ01000002.1"/>
</dbReference>
<dbReference type="PANTHER" id="PTHR43818">
    <property type="entry name" value="BCDNA.GH03377"/>
    <property type="match status" value="1"/>
</dbReference>
<dbReference type="Pfam" id="PF21252">
    <property type="entry name" value="Glyco_hydro_109_C"/>
    <property type="match status" value="1"/>
</dbReference>
<proteinExistence type="inferred from homology"/>
<comment type="cofactor">
    <cofactor evidence="1">
        <name>NAD(+)</name>
        <dbReference type="ChEBI" id="CHEBI:57540"/>
    </cofactor>
</comment>
<dbReference type="PANTHER" id="PTHR43818:SF1">
    <property type="entry name" value="GLYCOSYL HYDROLASE FAMILY 109 PROTEIN"/>
    <property type="match status" value="1"/>
</dbReference>
<reference evidence="8 9" key="1">
    <citation type="submission" date="2016-11" db="EMBL/GenBank/DDBJ databases">
        <authorList>
            <person name="Jaros S."/>
            <person name="Januszkiewicz K."/>
            <person name="Wedrychowicz H."/>
        </authorList>
    </citation>
    <scope>NUCLEOTIDE SEQUENCE [LARGE SCALE GENOMIC DNA]</scope>
    <source>
        <strain evidence="8 9">DSM 24574</strain>
    </source>
</reference>
<evidence type="ECO:0000256" key="2">
    <source>
        <dbReference type="ARBA" id="ARBA00009329"/>
    </source>
</evidence>
<organism evidence="8 9">
    <name type="scientific">Chryseolinea serpens</name>
    <dbReference type="NCBI Taxonomy" id="947013"/>
    <lineage>
        <taxon>Bacteria</taxon>
        <taxon>Pseudomonadati</taxon>
        <taxon>Bacteroidota</taxon>
        <taxon>Cytophagia</taxon>
        <taxon>Cytophagales</taxon>
        <taxon>Fulvivirgaceae</taxon>
        <taxon>Chryseolinea</taxon>
    </lineage>
</organism>
<dbReference type="InterPro" id="IPR006311">
    <property type="entry name" value="TAT_signal"/>
</dbReference>
<evidence type="ECO:0000256" key="5">
    <source>
        <dbReference type="ARBA" id="ARBA00023295"/>
    </source>
</evidence>
<gene>
    <name evidence="8" type="ORF">SAMN04488109_3533</name>
</gene>
<dbReference type="Proteomes" id="UP000184212">
    <property type="component" value="Unassembled WGS sequence"/>
</dbReference>
<dbReference type="PROSITE" id="PS51318">
    <property type="entry name" value="TAT"/>
    <property type="match status" value="1"/>
</dbReference>
<dbReference type="InterPro" id="IPR000683">
    <property type="entry name" value="Gfo/Idh/MocA-like_OxRdtase_N"/>
</dbReference>
<evidence type="ECO:0000256" key="3">
    <source>
        <dbReference type="ARBA" id="ARBA00022801"/>
    </source>
</evidence>
<evidence type="ECO:0000256" key="4">
    <source>
        <dbReference type="ARBA" id="ARBA00023027"/>
    </source>
</evidence>
<evidence type="ECO:0000256" key="1">
    <source>
        <dbReference type="ARBA" id="ARBA00001911"/>
    </source>
</evidence>
<comment type="similarity">
    <text evidence="2">Belongs to the Gfo/Idh/MocA family. Glycosyl hydrolase 109 subfamily.</text>
</comment>
<dbReference type="GO" id="GO:0000166">
    <property type="term" value="F:nucleotide binding"/>
    <property type="evidence" value="ECO:0007669"/>
    <property type="project" value="InterPro"/>
</dbReference>
<dbReference type="SUPFAM" id="SSF51735">
    <property type="entry name" value="NAD(P)-binding Rossmann-fold domains"/>
    <property type="match status" value="1"/>
</dbReference>
<accession>A0A1M5RRQ4</accession>
<dbReference type="InterPro" id="IPR050463">
    <property type="entry name" value="Gfo/Idh/MocA_oxidrdct_glycsds"/>
</dbReference>
<dbReference type="GO" id="GO:0016798">
    <property type="term" value="F:hydrolase activity, acting on glycosyl bonds"/>
    <property type="evidence" value="ECO:0007669"/>
    <property type="project" value="UniProtKB-KW"/>
</dbReference>
<dbReference type="Gene3D" id="3.40.50.720">
    <property type="entry name" value="NAD(P)-binding Rossmann-like Domain"/>
    <property type="match status" value="1"/>
</dbReference>
<feature type="domain" description="Glycosyl hydrolase 109 C-terminal" evidence="7">
    <location>
        <begin position="175"/>
        <end position="363"/>
    </location>
</feature>
<evidence type="ECO:0000313" key="9">
    <source>
        <dbReference type="Proteomes" id="UP000184212"/>
    </source>
</evidence>